<comment type="cofactor">
    <cofactor evidence="9">
        <name>a divalent metal cation</name>
        <dbReference type="ChEBI" id="CHEBI:60240"/>
    </cofactor>
    <text evidence="9">Binds 1 divalent metal cation per subunit.</text>
</comment>
<dbReference type="GO" id="GO:0006046">
    <property type="term" value="P:N-acetylglucosamine catabolic process"/>
    <property type="evidence" value="ECO:0007669"/>
    <property type="project" value="TreeGrafter"/>
</dbReference>
<evidence type="ECO:0000256" key="1">
    <source>
        <dbReference type="ARBA" id="ARBA00010716"/>
    </source>
</evidence>
<dbReference type="InterPro" id="IPR003764">
    <property type="entry name" value="GlcNAc_6-P_deAcase"/>
</dbReference>
<keyword evidence="4 7" id="KW-0378">Hydrolase</keyword>
<evidence type="ECO:0000256" key="5">
    <source>
        <dbReference type="ARBA" id="ARBA00023277"/>
    </source>
</evidence>
<organism evidence="11 12">
    <name type="scientific">Venturia nashicola</name>
    <dbReference type="NCBI Taxonomy" id="86259"/>
    <lineage>
        <taxon>Eukaryota</taxon>
        <taxon>Fungi</taxon>
        <taxon>Dikarya</taxon>
        <taxon>Ascomycota</taxon>
        <taxon>Pezizomycotina</taxon>
        <taxon>Dothideomycetes</taxon>
        <taxon>Pleosporomycetidae</taxon>
        <taxon>Venturiales</taxon>
        <taxon>Venturiaceae</taxon>
        <taxon>Venturia</taxon>
    </lineage>
</organism>
<dbReference type="Pfam" id="PF01979">
    <property type="entry name" value="Amidohydro_1"/>
    <property type="match status" value="1"/>
</dbReference>
<dbReference type="PANTHER" id="PTHR11113:SF4">
    <property type="entry name" value="N-ACETYLGLUCOSAMINE-6-PHOSPHATE DEACETYLASE"/>
    <property type="match status" value="1"/>
</dbReference>
<evidence type="ECO:0000256" key="4">
    <source>
        <dbReference type="ARBA" id="ARBA00022801"/>
    </source>
</evidence>
<dbReference type="AlphaFoldDB" id="A0A4Z1PFL0"/>
<protein>
    <recommendedName>
        <fullName evidence="3 7">N-acetylglucosamine-6-phosphate deacetylase</fullName>
        <ecNumber evidence="2 7">3.5.1.25</ecNumber>
    </recommendedName>
</protein>
<accession>A0A4Z1PFL0</accession>
<comment type="caution">
    <text evidence="11">The sequence shown here is derived from an EMBL/GenBank/DDBJ whole genome shotgun (WGS) entry which is preliminary data.</text>
</comment>
<evidence type="ECO:0000313" key="12">
    <source>
        <dbReference type="Proteomes" id="UP000298493"/>
    </source>
</evidence>
<dbReference type="EMBL" id="SNSC02000005">
    <property type="protein sequence ID" value="TID24121.1"/>
    <property type="molecule type" value="Genomic_DNA"/>
</dbReference>
<name>A0A4Z1PFL0_9PEZI</name>
<dbReference type="PANTHER" id="PTHR11113">
    <property type="entry name" value="N-ACETYLGLUCOSAMINE-6-PHOSPHATE DEACETYLASE"/>
    <property type="match status" value="1"/>
</dbReference>
<gene>
    <name evidence="11" type="ORF">E6O75_ATG02486</name>
</gene>
<comment type="catalytic activity">
    <reaction evidence="6 7">
        <text>N-acetyl-D-glucosamine 6-phosphate + H2O = D-glucosamine 6-phosphate + acetate</text>
        <dbReference type="Rhea" id="RHEA:22936"/>
        <dbReference type="ChEBI" id="CHEBI:15377"/>
        <dbReference type="ChEBI" id="CHEBI:30089"/>
        <dbReference type="ChEBI" id="CHEBI:57513"/>
        <dbReference type="ChEBI" id="CHEBI:58725"/>
        <dbReference type="EC" id="3.5.1.25"/>
    </reaction>
</comment>
<feature type="active site" description="Proton donor/acceptor" evidence="8">
    <location>
        <position position="289"/>
    </location>
</feature>
<dbReference type="GO" id="GO:0008448">
    <property type="term" value="F:N-acetylglucosamine-6-phosphate deacetylase activity"/>
    <property type="evidence" value="ECO:0007669"/>
    <property type="project" value="UniProtKB-UniRule"/>
</dbReference>
<dbReference type="PIRSF" id="PIRSF038994">
    <property type="entry name" value="NagA"/>
    <property type="match status" value="1"/>
</dbReference>
<dbReference type="Proteomes" id="UP000298493">
    <property type="component" value="Unassembled WGS sequence"/>
</dbReference>
<evidence type="ECO:0000256" key="8">
    <source>
        <dbReference type="PIRSR" id="PIRSR038994-1"/>
    </source>
</evidence>
<dbReference type="InterPro" id="IPR006680">
    <property type="entry name" value="Amidohydro-rel"/>
</dbReference>
<proteinExistence type="inferred from homology"/>
<evidence type="ECO:0000256" key="6">
    <source>
        <dbReference type="ARBA" id="ARBA00047647"/>
    </source>
</evidence>
<dbReference type="InterPro" id="IPR011059">
    <property type="entry name" value="Metal-dep_hydrolase_composite"/>
</dbReference>
<dbReference type="Gene3D" id="2.30.40.10">
    <property type="entry name" value="Urease, subunit C, domain 1"/>
    <property type="match status" value="1"/>
</dbReference>
<evidence type="ECO:0000313" key="11">
    <source>
        <dbReference type="EMBL" id="TID24121.1"/>
    </source>
</evidence>
<evidence type="ECO:0000256" key="3">
    <source>
        <dbReference type="ARBA" id="ARBA00018029"/>
    </source>
</evidence>
<dbReference type="EC" id="3.5.1.25" evidence="2 7"/>
<keyword evidence="12" id="KW-1185">Reference proteome</keyword>
<evidence type="ECO:0000259" key="10">
    <source>
        <dbReference type="Pfam" id="PF01979"/>
    </source>
</evidence>
<feature type="binding site" evidence="9">
    <location>
        <position position="134"/>
    </location>
    <ligand>
        <name>Zn(2+)</name>
        <dbReference type="ChEBI" id="CHEBI:29105"/>
    </ligand>
</feature>
<keyword evidence="5 7" id="KW-0119">Carbohydrate metabolism</keyword>
<dbReference type="SUPFAM" id="SSF51338">
    <property type="entry name" value="Composite domain of metallo-dependent hydrolases"/>
    <property type="match status" value="1"/>
</dbReference>
<feature type="domain" description="Amidohydrolase-related" evidence="10">
    <location>
        <begin position="52"/>
        <end position="398"/>
    </location>
</feature>
<dbReference type="STRING" id="86259.A0A4Z1PFL0"/>
<evidence type="ECO:0000256" key="9">
    <source>
        <dbReference type="PIRSR" id="PIRSR038994-3"/>
    </source>
</evidence>
<evidence type="ECO:0000256" key="2">
    <source>
        <dbReference type="ARBA" id="ARBA00011899"/>
    </source>
</evidence>
<comment type="similarity">
    <text evidence="1 7">Belongs to the metallo-dependent hydrolases superfamily. NagA family.</text>
</comment>
<sequence length="408" mass="43848">MPGYFTTFTNCRVCRNGELIEGERFVISEDTGLILESTGFIGGEIVDLEDAIIAPGFLELHTNGVNGFHFTNYEDEEQYAGKLEETAKFYVTKGVTSFWATIPTVSSENYKKILPALTPRAHPSAASLLGCHAEGPYLSPSKPGAHNPELFQAPSTSLTSTYGPNLSSLKLVTVAPELDLSSPLIGTLTSQSIRVSLGHSSATLEQGKKALGFGANCLTHTMNCMSPLHHRNPGLAGLITLPEEGEEEGEGEKVKPPYYSILADGIHVHPTVATLLYRAAPQRAILISDSIELAGLPDGTYPGNAQIHRNQVKAGALATIEGTDTLIGAVSTVDEAVKNLIKWSGCNVAEAVRCVTENVVDMMGVLDRGVLVEGRRGDFVVLDDEGTVLETWVAGKQVWRCEGREAYY</sequence>
<dbReference type="InterPro" id="IPR032466">
    <property type="entry name" value="Metal_Hydrolase"/>
</dbReference>
<keyword evidence="9" id="KW-0479">Metal-binding</keyword>
<feature type="binding site" evidence="9">
    <location>
        <position position="199"/>
    </location>
    <ligand>
        <name>Zn(2+)</name>
        <dbReference type="ChEBI" id="CHEBI:29105"/>
    </ligand>
</feature>
<evidence type="ECO:0000256" key="7">
    <source>
        <dbReference type="PIRNR" id="PIRNR038994"/>
    </source>
</evidence>
<dbReference type="Gene3D" id="3.20.20.140">
    <property type="entry name" value="Metal-dependent hydrolases"/>
    <property type="match status" value="1"/>
</dbReference>
<feature type="binding site" evidence="9">
    <location>
        <position position="220"/>
    </location>
    <ligand>
        <name>Zn(2+)</name>
        <dbReference type="ChEBI" id="CHEBI:29105"/>
    </ligand>
</feature>
<dbReference type="SUPFAM" id="SSF51556">
    <property type="entry name" value="Metallo-dependent hydrolases"/>
    <property type="match status" value="1"/>
</dbReference>
<reference evidence="11 12" key="1">
    <citation type="submission" date="2019-04" db="EMBL/GenBank/DDBJ databases">
        <title>High contiguity whole genome sequence and gene annotation resource for two Venturia nashicola isolates.</title>
        <authorList>
            <person name="Prokchorchik M."/>
            <person name="Won K."/>
            <person name="Lee Y."/>
            <person name="Choi E.D."/>
            <person name="Segonzac C."/>
            <person name="Sohn K.H."/>
        </authorList>
    </citation>
    <scope>NUCLEOTIDE SEQUENCE [LARGE SCALE GENOMIC DNA]</scope>
    <source>
        <strain evidence="11 12">PRI2</strain>
    </source>
</reference>
<dbReference type="GO" id="GO:0046872">
    <property type="term" value="F:metal ion binding"/>
    <property type="evidence" value="ECO:0007669"/>
    <property type="project" value="UniProtKB-KW"/>
</dbReference>